<proteinExistence type="predicted"/>
<sequence length="856" mass="95486">MDPSASTSIPNDDRPDRNAARPTGEGQSEPTTTQQTPVRGTRRVVSDTTYQRLVFTDPVAYRYLEEDPFEQWACSRVHPTFVINTYTGDKTHTVVVGVLSVPVDEKKWTERVKVYFNAMAQFHARKQETSLGTVMVTNLSTFPSMLTAIPVPDGDVKLHREDFIVNENLKRLGCSGRAGLTVKPPAADTEAKFHQLYQTCDRIQFYTSVKELVRLCQLALVMFDKLAPEYADGLLCDVTERAINDWWTEVGTDYFNIEPVDGILGPTTVSAIVGFFMGARNRLHAYGAPVSKDPFDIPGFEKGVGGFQKAQGLDRTRRLDTQTLDRLHRVTVKAASGERGLQRAMKSTVAELGGKGGEMVMEIVGGGKDKPGISDVETCDFDRFLQLITGDHAKWLWRGKPAKPLNEAQYDTGDEIVFAHDRHGGYVWTRKKRDDHLPSRLSIEADPWRQAESQAALDDKDQLRLTLKRSVTNKVSDARAGLGRFRDAVGLPALRPHHHKRSKESVDLEANLPPQLFMTETATRTSSKDGGPEGAARMDSMALSEASRHDPLIGQTGPGPSTVPEFGRARTYGPPEEDTPSSDKGHEVGEVDGTPGGSEKADGKYHDVSNNPVPVTRVRRRAGSLTSPQLDFLLIGEDAICPRRLSFSYVEEYVLGWEEIGDIYSSTLDPDLSLAEAVFYEDMITADTRDVGRRIRELGKSTAGWVGKKVATVEEIEKAGKARAYEIQAAYERKLEEFQRAGIYSRDVMAQEEEMFMETVRHVEMIDAKLDYEVDSLRARVEEAEAVLQDYCNVIINIESRTTSVMDGKESEDIPWLEWIKELWSRQFNKFEARTLSSSKNGEDEKSAGSSSKNPR</sequence>
<feature type="domain" description="STB6-like N-terminal" evidence="2">
    <location>
        <begin position="70"/>
        <end position="172"/>
    </location>
</feature>
<dbReference type="AlphaFoldDB" id="C5FFR9"/>
<feature type="region of interest" description="Disordered" evidence="1">
    <location>
        <begin position="1"/>
        <end position="43"/>
    </location>
</feature>
<evidence type="ECO:0000256" key="1">
    <source>
        <dbReference type="SAM" id="MobiDB-lite"/>
    </source>
</evidence>
<dbReference type="GeneID" id="9223348"/>
<dbReference type="PANTHER" id="PTHR31011:SF2">
    <property type="entry name" value="PROTEIN STB2-RELATED"/>
    <property type="match status" value="1"/>
</dbReference>
<feature type="compositionally biased region" description="Polar residues" evidence="1">
    <location>
        <begin position="25"/>
        <end position="38"/>
    </location>
</feature>
<dbReference type="OMA" id="AKFYQLY"/>
<dbReference type="RefSeq" id="XP_002849489.1">
    <property type="nucleotide sequence ID" value="XM_002849443.1"/>
</dbReference>
<dbReference type="Proteomes" id="UP000002035">
    <property type="component" value="Unassembled WGS sequence"/>
</dbReference>
<dbReference type="eggNOG" id="ENOG502QT8Q">
    <property type="taxonomic scope" value="Eukaryota"/>
</dbReference>
<reference evidence="4" key="1">
    <citation type="journal article" date="2012" name="MBio">
        <title>Comparative genome analysis of Trichophyton rubrum and related dermatophytes reveals candidate genes involved in infection.</title>
        <authorList>
            <person name="Martinez D.A."/>
            <person name="Oliver B.G."/>
            <person name="Graeser Y."/>
            <person name="Goldberg J.M."/>
            <person name="Li W."/>
            <person name="Martinez-Rossi N.M."/>
            <person name="Monod M."/>
            <person name="Shelest E."/>
            <person name="Barton R.C."/>
            <person name="Birch E."/>
            <person name="Brakhage A.A."/>
            <person name="Chen Z."/>
            <person name="Gurr S.J."/>
            <person name="Heiman D."/>
            <person name="Heitman J."/>
            <person name="Kosti I."/>
            <person name="Rossi A."/>
            <person name="Saif S."/>
            <person name="Samalova M."/>
            <person name="Saunders C.W."/>
            <person name="Shea T."/>
            <person name="Summerbell R.C."/>
            <person name="Xu J."/>
            <person name="Young S."/>
            <person name="Zeng Q."/>
            <person name="Birren B.W."/>
            <person name="Cuomo C.A."/>
            <person name="White T.C."/>
        </authorList>
    </citation>
    <scope>NUCLEOTIDE SEQUENCE [LARGE SCALE GENOMIC DNA]</scope>
    <source>
        <strain evidence="4">ATCC MYA-4605 / CBS 113480</strain>
    </source>
</reference>
<evidence type="ECO:0000259" key="2">
    <source>
        <dbReference type="Pfam" id="PF25995"/>
    </source>
</evidence>
<accession>C5FFR9</accession>
<protein>
    <recommendedName>
        <fullName evidence="2">STB6-like N-terminal domain-containing protein</fullName>
    </recommendedName>
</protein>
<evidence type="ECO:0000313" key="3">
    <source>
        <dbReference type="EMBL" id="EEQ29604.1"/>
    </source>
</evidence>
<organism evidence="3 4">
    <name type="scientific">Arthroderma otae (strain ATCC MYA-4605 / CBS 113480)</name>
    <name type="common">Microsporum canis</name>
    <dbReference type="NCBI Taxonomy" id="554155"/>
    <lineage>
        <taxon>Eukaryota</taxon>
        <taxon>Fungi</taxon>
        <taxon>Dikarya</taxon>
        <taxon>Ascomycota</taxon>
        <taxon>Pezizomycotina</taxon>
        <taxon>Eurotiomycetes</taxon>
        <taxon>Eurotiomycetidae</taxon>
        <taxon>Onygenales</taxon>
        <taxon>Arthrodermataceae</taxon>
        <taxon>Microsporum</taxon>
    </lineage>
</organism>
<dbReference type="OrthoDB" id="19806at2759"/>
<dbReference type="InterPro" id="IPR038919">
    <property type="entry name" value="STB2/STB2"/>
</dbReference>
<feature type="compositionally biased region" description="Polar residues" evidence="1">
    <location>
        <begin position="1"/>
        <end position="10"/>
    </location>
</feature>
<dbReference type="VEuPathDB" id="FungiDB:MCYG_02423"/>
<dbReference type="EMBL" id="DS995702">
    <property type="protein sequence ID" value="EEQ29604.1"/>
    <property type="molecule type" value="Genomic_DNA"/>
</dbReference>
<gene>
    <name evidence="3" type="ORF">MCYG_02423</name>
</gene>
<feature type="region of interest" description="Disordered" evidence="1">
    <location>
        <begin position="835"/>
        <end position="856"/>
    </location>
</feature>
<dbReference type="STRING" id="554155.C5FFR9"/>
<name>C5FFR9_ARTOC</name>
<feature type="region of interest" description="Disordered" evidence="1">
    <location>
        <begin position="519"/>
        <end position="611"/>
    </location>
</feature>
<dbReference type="HOGENOM" id="CLU_010065_0_0_1"/>
<evidence type="ECO:0000313" key="4">
    <source>
        <dbReference type="Proteomes" id="UP000002035"/>
    </source>
</evidence>
<dbReference type="GO" id="GO:0070822">
    <property type="term" value="C:Sin3-type complex"/>
    <property type="evidence" value="ECO:0007669"/>
    <property type="project" value="TreeGrafter"/>
</dbReference>
<dbReference type="InterPro" id="IPR059025">
    <property type="entry name" value="STB6_N"/>
</dbReference>
<dbReference type="Pfam" id="PF25995">
    <property type="entry name" value="STB6_N"/>
    <property type="match status" value="1"/>
</dbReference>
<dbReference type="PANTHER" id="PTHR31011">
    <property type="entry name" value="PROTEIN STB2-RELATED"/>
    <property type="match status" value="1"/>
</dbReference>
<keyword evidence="4" id="KW-1185">Reference proteome</keyword>